<dbReference type="EnsemblPlants" id="AVESA.00010b.r2.6AG1070270.1">
    <property type="protein sequence ID" value="AVESA.00010b.r2.6AG1070270.1.CDS"/>
    <property type="gene ID" value="AVESA.00010b.r2.6AG1070270"/>
</dbReference>
<evidence type="ECO:0000313" key="1">
    <source>
        <dbReference type="EnsemblPlants" id="AVESA.00010b.r2.6AG1070270.1.CDS"/>
    </source>
</evidence>
<organism evidence="1 2">
    <name type="scientific">Avena sativa</name>
    <name type="common">Oat</name>
    <dbReference type="NCBI Taxonomy" id="4498"/>
    <lineage>
        <taxon>Eukaryota</taxon>
        <taxon>Viridiplantae</taxon>
        <taxon>Streptophyta</taxon>
        <taxon>Embryophyta</taxon>
        <taxon>Tracheophyta</taxon>
        <taxon>Spermatophyta</taxon>
        <taxon>Magnoliopsida</taxon>
        <taxon>Liliopsida</taxon>
        <taxon>Poales</taxon>
        <taxon>Poaceae</taxon>
        <taxon>BOP clade</taxon>
        <taxon>Pooideae</taxon>
        <taxon>Poodae</taxon>
        <taxon>Poeae</taxon>
        <taxon>Poeae Chloroplast Group 1 (Aveneae type)</taxon>
        <taxon>Aveninae</taxon>
        <taxon>Avena</taxon>
    </lineage>
</organism>
<dbReference type="Proteomes" id="UP001732700">
    <property type="component" value="Chromosome 6A"/>
</dbReference>
<proteinExistence type="predicted"/>
<sequence length="360" mass="38899">MSLEIHEECGGGGGSRAGTQTLGSGIQARHRHNGTDLRFAAREGGGEALRRALDEAATDPTRKGGESAAAAEAGETPLIAAAEKGHLEAVVELLRHLDAQGLTAKNRAGYDALHVAARQGHHAVVQEMLVHNRMLAITFGPANTTPLISAAMWGHTEVVKLLLELDDSGLVKMAKDNGKTAIHFAARQGYTEIVKALLEKDRSLARRTDKKGQTALHMAAKGINCDVFRAIVDVDPVVCMLPDRDGRCALHIATKKRRVEIVIGLLQLPDINVNALTRERITAYDIAEGMPLSERSTEIKIILSQHGAVGFMELGKLRVQKTAVAIAHTQLEQMRTTDKDKKLCFNLGVICWSCPKTIES</sequence>
<reference evidence="1" key="2">
    <citation type="submission" date="2025-09" db="UniProtKB">
        <authorList>
            <consortium name="EnsemblPlants"/>
        </authorList>
    </citation>
    <scope>IDENTIFICATION</scope>
</reference>
<name>A0ACD5Z0I5_AVESA</name>
<accession>A0ACD5Z0I5</accession>
<reference evidence="1" key="1">
    <citation type="submission" date="2021-05" db="EMBL/GenBank/DDBJ databases">
        <authorList>
            <person name="Scholz U."/>
            <person name="Mascher M."/>
            <person name="Fiebig A."/>
        </authorList>
    </citation>
    <scope>NUCLEOTIDE SEQUENCE [LARGE SCALE GENOMIC DNA]</scope>
</reference>
<evidence type="ECO:0000313" key="2">
    <source>
        <dbReference type="Proteomes" id="UP001732700"/>
    </source>
</evidence>
<protein>
    <submittedName>
        <fullName evidence="1">Uncharacterized protein</fullName>
    </submittedName>
</protein>
<keyword evidence="2" id="KW-1185">Reference proteome</keyword>